<dbReference type="Pfam" id="PF14559">
    <property type="entry name" value="TPR_19"/>
    <property type="match status" value="1"/>
</dbReference>
<sequence length="434" mass="49085">MKLKFVLAGLVTFMVAGFAQAQDGWNWPSDEKMEAKAREYNAAYVDYMKAEQFVEATKPLNWLLVNVPDLNESIYINGVTVYNGAQNAVSEATQKRVYQDSVLLIYDLRKEKYDKESIWIENKASYGYSYYKVDKNKIPEVIKVFDRVVEVNGEFSYPQLLAAYYDLVYKNYAYHKAYTKEEILEKYDQITKLVDAAEANGANVAQATGIRDVLIVEMDLIDCNFIENTLGAKFKANPQDEVLANQIFKYSVQYKCTSTEAFNLALEYIDTTNPSFNTSQVRAMRMLQNKDYEKAQPLLEKALTLAENDEQKSEVYLDLAKVHAQSGRKGAARSSAMEVVKLGTEKSKDAWTLIAQLYMESFNDCKGGVSRAKDRSVYIAAYNAYQRAGNTAGMNQAKNQFPSKEELFTEGLQAGQTINTGCWIGETVTLATRD</sequence>
<dbReference type="EMBL" id="FTOP01000002">
    <property type="protein sequence ID" value="SIS63152.1"/>
    <property type="molecule type" value="Genomic_DNA"/>
</dbReference>
<dbReference type="AlphaFoldDB" id="A0A1N7KNG3"/>
<evidence type="ECO:0000313" key="3">
    <source>
        <dbReference type="Proteomes" id="UP000186026"/>
    </source>
</evidence>
<name>A0A1N7KNG3_9BACT</name>
<dbReference type="Gene3D" id="1.25.40.10">
    <property type="entry name" value="Tetratricopeptide repeat domain"/>
    <property type="match status" value="1"/>
</dbReference>
<protein>
    <submittedName>
        <fullName evidence="2">Tetratricopeptide repeat-containing protein</fullName>
    </submittedName>
</protein>
<keyword evidence="3" id="KW-1185">Reference proteome</keyword>
<keyword evidence="1" id="KW-0732">Signal</keyword>
<feature type="chain" id="PRO_5012907588" evidence="1">
    <location>
        <begin position="22"/>
        <end position="434"/>
    </location>
</feature>
<dbReference type="OrthoDB" id="1490653at2"/>
<dbReference type="STRING" id="529505.SAMN05421761_102225"/>
<gene>
    <name evidence="2" type="ORF">SAMN05421761_102225</name>
</gene>
<reference evidence="3" key="1">
    <citation type="submission" date="2017-01" db="EMBL/GenBank/DDBJ databases">
        <authorList>
            <person name="Varghese N."/>
            <person name="Submissions S."/>
        </authorList>
    </citation>
    <scope>NUCLEOTIDE SEQUENCE [LARGE SCALE GENOMIC DNA]</scope>
    <source>
        <strain evidence="3">DSM 46698</strain>
    </source>
</reference>
<dbReference type="InterPro" id="IPR011990">
    <property type="entry name" value="TPR-like_helical_dom_sf"/>
</dbReference>
<dbReference type="Proteomes" id="UP000186026">
    <property type="component" value="Unassembled WGS sequence"/>
</dbReference>
<proteinExistence type="predicted"/>
<dbReference type="SUPFAM" id="SSF48452">
    <property type="entry name" value="TPR-like"/>
    <property type="match status" value="1"/>
</dbReference>
<dbReference type="RefSeq" id="WP_076498528.1">
    <property type="nucleotide sequence ID" value="NZ_FTOP01000002.1"/>
</dbReference>
<evidence type="ECO:0000313" key="2">
    <source>
        <dbReference type="EMBL" id="SIS63152.1"/>
    </source>
</evidence>
<accession>A0A1N7KNG3</accession>
<feature type="signal peptide" evidence="1">
    <location>
        <begin position="1"/>
        <end position="21"/>
    </location>
</feature>
<evidence type="ECO:0000256" key="1">
    <source>
        <dbReference type="SAM" id="SignalP"/>
    </source>
</evidence>
<organism evidence="2 3">
    <name type="scientific">Belliella pelovolcani</name>
    <dbReference type="NCBI Taxonomy" id="529505"/>
    <lineage>
        <taxon>Bacteria</taxon>
        <taxon>Pseudomonadati</taxon>
        <taxon>Bacteroidota</taxon>
        <taxon>Cytophagia</taxon>
        <taxon>Cytophagales</taxon>
        <taxon>Cyclobacteriaceae</taxon>
        <taxon>Belliella</taxon>
    </lineage>
</organism>